<evidence type="ECO:0000313" key="2">
    <source>
        <dbReference type="EMBL" id="MBS2552510.1"/>
    </source>
</evidence>
<evidence type="ECO:0008006" key="4">
    <source>
        <dbReference type="Google" id="ProtNLM"/>
    </source>
</evidence>
<keyword evidence="3" id="KW-1185">Reference proteome</keyword>
<evidence type="ECO:0000256" key="1">
    <source>
        <dbReference type="SAM" id="MobiDB-lite"/>
    </source>
</evidence>
<feature type="region of interest" description="Disordered" evidence="1">
    <location>
        <begin position="90"/>
        <end position="109"/>
    </location>
</feature>
<reference evidence="2 3" key="1">
    <citation type="submission" date="2020-02" db="EMBL/GenBank/DDBJ databases">
        <title>Acidophilic actinobacteria isolated from forest soil.</title>
        <authorList>
            <person name="Golinska P."/>
        </authorList>
    </citation>
    <scope>NUCLEOTIDE SEQUENCE [LARGE SCALE GENOMIC DNA]</scope>
    <source>
        <strain evidence="2 3">NL8</strain>
    </source>
</reference>
<sequence length="109" mass="12313">MSARSVYLLFCRTASWLMLFGRSSAAKDVELLVLRHEVAVLRRGSPMPRLDWTDRALFAALIRLLPKHLRAHRLVTPALCCAGISGWWPRSGASLGRRDARRSRQNSSN</sequence>
<organism evidence="2 3">
    <name type="scientific">Catenulispora pinistramenti</name>
    <dbReference type="NCBI Taxonomy" id="2705254"/>
    <lineage>
        <taxon>Bacteria</taxon>
        <taxon>Bacillati</taxon>
        <taxon>Actinomycetota</taxon>
        <taxon>Actinomycetes</taxon>
        <taxon>Catenulisporales</taxon>
        <taxon>Catenulisporaceae</taxon>
        <taxon>Catenulispora</taxon>
    </lineage>
</organism>
<dbReference type="EMBL" id="JAAFYZ010000193">
    <property type="protein sequence ID" value="MBS2552510.1"/>
    <property type="molecule type" value="Genomic_DNA"/>
</dbReference>
<gene>
    <name evidence="2" type="ORF">KGQ19_37215</name>
</gene>
<dbReference type="Proteomes" id="UP000730482">
    <property type="component" value="Unassembled WGS sequence"/>
</dbReference>
<accession>A0ABS5L2Z3</accession>
<protein>
    <recommendedName>
        <fullName evidence="4">Integrase</fullName>
    </recommendedName>
</protein>
<feature type="compositionally biased region" description="Basic residues" evidence="1">
    <location>
        <begin position="99"/>
        <end position="109"/>
    </location>
</feature>
<evidence type="ECO:0000313" key="3">
    <source>
        <dbReference type="Proteomes" id="UP000730482"/>
    </source>
</evidence>
<dbReference type="RefSeq" id="WP_212018161.1">
    <property type="nucleotide sequence ID" value="NZ_JAAFYZ010000193.1"/>
</dbReference>
<proteinExistence type="predicted"/>
<comment type="caution">
    <text evidence="2">The sequence shown here is derived from an EMBL/GenBank/DDBJ whole genome shotgun (WGS) entry which is preliminary data.</text>
</comment>
<name>A0ABS5L2Z3_9ACTN</name>